<evidence type="ECO:0000313" key="1">
    <source>
        <dbReference type="EMBL" id="KZT76976.1"/>
    </source>
</evidence>
<proteinExistence type="predicted"/>
<reference evidence="1 2" key="1">
    <citation type="journal article" date="2015" name="Proc. Natl. Acad. Sci. U.S.A.">
        <title>The resurrection genome of Boea hygrometrica: A blueprint for survival of dehydration.</title>
        <authorList>
            <person name="Xiao L."/>
            <person name="Yang G."/>
            <person name="Zhang L."/>
            <person name="Yang X."/>
            <person name="Zhao S."/>
            <person name="Ji Z."/>
            <person name="Zhou Q."/>
            <person name="Hu M."/>
            <person name="Wang Y."/>
            <person name="Chen M."/>
            <person name="Xu Y."/>
            <person name="Jin H."/>
            <person name="Xiao X."/>
            <person name="Hu G."/>
            <person name="Bao F."/>
            <person name="Hu Y."/>
            <person name="Wan P."/>
            <person name="Li L."/>
            <person name="Deng X."/>
            <person name="Kuang T."/>
            <person name="Xiang C."/>
            <person name="Zhu J.K."/>
            <person name="Oliver M.J."/>
            <person name="He Y."/>
        </authorList>
    </citation>
    <scope>NUCLEOTIDE SEQUENCE [LARGE SCALE GENOMIC DNA]</scope>
    <source>
        <strain evidence="2">cv. XS01</strain>
    </source>
</reference>
<evidence type="ECO:0000313" key="2">
    <source>
        <dbReference type="Proteomes" id="UP000250235"/>
    </source>
</evidence>
<keyword evidence="2" id="KW-1185">Reference proteome</keyword>
<accession>A0A2Z6ZUL7</accession>
<name>A0A2Z6ZUL7_9LAMI</name>
<dbReference type="Proteomes" id="UP000250235">
    <property type="component" value="Unassembled WGS sequence"/>
</dbReference>
<dbReference type="EMBL" id="KV078557">
    <property type="protein sequence ID" value="KZT76976.1"/>
    <property type="molecule type" value="Genomic_DNA"/>
</dbReference>
<gene>
    <name evidence="1" type="ORF">F511_45999</name>
</gene>
<organism evidence="1 2">
    <name type="scientific">Dorcoceras hygrometricum</name>
    <dbReference type="NCBI Taxonomy" id="472368"/>
    <lineage>
        <taxon>Eukaryota</taxon>
        <taxon>Viridiplantae</taxon>
        <taxon>Streptophyta</taxon>
        <taxon>Embryophyta</taxon>
        <taxon>Tracheophyta</taxon>
        <taxon>Spermatophyta</taxon>
        <taxon>Magnoliopsida</taxon>
        <taxon>eudicotyledons</taxon>
        <taxon>Gunneridae</taxon>
        <taxon>Pentapetalae</taxon>
        <taxon>asterids</taxon>
        <taxon>lamiids</taxon>
        <taxon>Lamiales</taxon>
        <taxon>Gesneriaceae</taxon>
        <taxon>Didymocarpoideae</taxon>
        <taxon>Trichosporeae</taxon>
        <taxon>Loxocarpinae</taxon>
        <taxon>Dorcoceras</taxon>
    </lineage>
</organism>
<sequence length="106" mass="11690">MVRTTLPNSDVRRAPHVATRVPMAHLTSNLDSPSMDHLYPSLGRLRPTLKPLRTASTEASDLRVTDVEDGRSGPDRLWITKNFEIFEALRGVWDVFLGKGGSGGYG</sequence>
<dbReference type="AlphaFoldDB" id="A0A2Z6ZUL7"/>
<protein>
    <submittedName>
        <fullName evidence="1">Uncharacterized protein</fullName>
    </submittedName>
</protein>